<gene>
    <name evidence="2" type="ORF">LECACI_7A003864</name>
</gene>
<feature type="compositionally biased region" description="Acidic residues" evidence="1">
    <location>
        <begin position="220"/>
        <end position="230"/>
    </location>
</feature>
<dbReference type="EMBL" id="CAVMBE010000019">
    <property type="protein sequence ID" value="CAK3986355.1"/>
    <property type="molecule type" value="Genomic_DNA"/>
</dbReference>
<evidence type="ECO:0000256" key="1">
    <source>
        <dbReference type="SAM" id="MobiDB-lite"/>
    </source>
</evidence>
<protein>
    <submittedName>
        <fullName evidence="2">Uncharacterized protein</fullName>
    </submittedName>
</protein>
<comment type="caution">
    <text evidence="2">The sequence shown here is derived from an EMBL/GenBank/DDBJ whole genome shotgun (WGS) entry which is preliminary data.</text>
</comment>
<organism evidence="2 3">
    <name type="scientific">Lecanosticta acicola</name>
    <dbReference type="NCBI Taxonomy" id="111012"/>
    <lineage>
        <taxon>Eukaryota</taxon>
        <taxon>Fungi</taxon>
        <taxon>Dikarya</taxon>
        <taxon>Ascomycota</taxon>
        <taxon>Pezizomycotina</taxon>
        <taxon>Dothideomycetes</taxon>
        <taxon>Dothideomycetidae</taxon>
        <taxon>Mycosphaerellales</taxon>
        <taxon>Mycosphaerellaceae</taxon>
        <taxon>Lecanosticta</taxon>
    </lineage>
</organism>
<dbReference type="AlphaFoldDB" id="A0AAI8YXN1"/>
<name>A0AAI8YXN1_9PEZI</name>
<feature type="compositionally biased region" description="Acidic residues" evidence="1">
    <location>
        <begin position="296"/>
        <end position="305"/>
    </location>
</feature>
<feature type="region of interest" description="Disordered" evidence="1">
    <location>
        <begin position="385"/>
        <end position="447"/>
    </location>
</feature>
<feature type="compositionally biased region" description="Polar residues" evidence="1">
    <location>
        <begin position="46"/>
        <end position="57"/>
    </location>
</feature>
<evidence type="ECO:0000313" key="2">
    <source>
        <dbReference type="EMBL" id="CAK3986355.1"/>
    </source>
</evidence>
<accession>A0AAI8YXN1</accession>
<sequence length="447" mass="49258">MPPLEQIIWEAKHRPTSLKHARHPSTTIDANGCVVQKGFIIPSRTSSFDSRISTGSSAIAEDPGTPASPMEQAPPGFNRPTGSLVDAPELEVLRRSSASPQRSWGYYSGSKIYGDRPLLDRRQTWQAEPSSRWADADLADPACKFRTAHVPRSQLSFHPLETRKGQSAMRRVKSEQVHIQHLKGRYKSQKHLTDKVPRVVQKKDVGIVAQEDAENAIASDSDDDEDDDDGALTMGGIAAQRKRADYATRRARSDELAAVRVQQQQQQQQTHERASQLTQQLQVLKICSPGQAESAIESDDEDDAEALPSGDPIKAALNLAQDHKPLNTNIAEVPHELEDQPRKPCVCFEIEPPATDSRVRGLEDGVTTLETPREIKCFDRLSLVPTRPLRPSKSQPNPTKGVLKKQNASKSAGNSPPKHVVTAVRRSSTKDMVTHAADANSVRFSKT</sequence>
<dbReference type="Proteomes" id="UP001296104">
    <property type="component" value="Unassembled WGS sequence"/>
</dbReference>
<evidence type="ECO:0000313" key="3">
    <source>
        <dbReference type="Proteomes" id="UP001296104"/>
    </source>
</evidence>
<feature type="region of interest" description="Disordered" evidence="1">
    <location>
        <begin position="46"/>
        <end position="84"/>
    </location>
</feature>
<feature type="region of interest" description="Disordered" evidence="1">
    <location>
        <begin position="212"/>
        <end position="249"/>
    </location>
</feature>
<reference evidence="2" key="1">
    <citation type="submission" date="2023-11" db="EMBL/GenBank/DDBJ databases">
        <authorList>
            <person name="Alioto T."/>
            <person name="Alioto T."/>
            <person name="Gomez Garrido J."/>
        </authorList>
    </citation>
    <scope>NUCLEOTIDE SEQUENCE</scope>
</reference>
<proteinExistence type="predicted"/>
<feature type="region of interest" description="Disordered" evidence="1">
    <location>
        <begin position="292"/>
        <end position="312"/>
    </location>
</feature>
<keyword evidence="3" id="KW-1185">Reference proteome</keyword>